<name>A0ABD0YY26_9HEMI</name>
<dbReference type="AlphaFoldDB" id="A0ABD0YY26"/>
<evidence type="ECO:0000313" key="2">
    <source>
        <dbReference type="EMBL" id="KAL1124109.1"/>
    </source>
</evidence>
<dbReference type="EMBL" id="JBFDAA010000011">
    <property type="protein sequence ID" value="KAL1124109.1"/>
    <property type="molecule type" value="Genomic_DNA"/>
</dbReference>
<sequence length="243" mass="26197">MASKRRNMFQKNKTQETTGNDNPSLSGISEGKCRRGAWASGVDQIADPEVDGSTCPSSTHTRVLLVCGGRDVIVWAPLEVAIRRNRFGTTKSDQETTGCGKYSFCYPPSLEEGTVSSFGLQPLEELKDCRHSAWCDVPINAGGSGKSRTGPLLFAESKDQAGRMENGCKDEVHAHQGICIGCNTSAFISSSSFLQAGQKDGAEDRHQIPIVLVILMVHYAAEVFPSPAACPILLSRMKASRES</sequence>
<gene>
    <name evidence="2" type="ORF">AAG570_001879</name>
</gene>
<protein>
    <submittedName>
        <fullName evidence="2">Uncharacterized protein</fullName>
    </submittedName>
</protein>
<evidence type="ECO:0000256" key="1">
    <source>
        <dbReference type="SAM" id="MobiDB-lite"/>
    </source>
</evidence>
<feature type="region of interest" description="Disordered" evidence="1">
    <location>
        <begin position="1"/>
        <end position="29"/>
    </location>
</feature>
<accession>A0ABD0YY26</accession>
<proteinExistence type="predicted"/>
<feature type="compositionally biased region" description="Polar residues" evidence="1">
    <location>
        <begin position="9"/>
        <end position="27"/>
    </location>
</feature>
<organism evidence="2 3">
    <name type="scientific">Ranatra chinensis</name>
    <dbReference type="NCBI Taxonomy" id="642074"/>
    <lineage>
        <taxon>Eukaryota</taxon>
        <taxon>Metazoa</taxon>
        <taxon>Ecdysozoa</taxon>
        <taxon>Arthropoda</taxon>
        <taxon>Hexapoda</taxon>
        <taxon>Insecta</taxon>
        <taxon>Pterygota</taxon>
        <taxon>Neoptera</taxon>
        <taxon>Paraneoptera</taxon>
        <taxon>Hemiptera</taxon>
        <taxon>Heteroptera</taxon>
        <taxon>Panheteroptera</taxon>
        <taxon>Nepomorpha</taxon>
        <taxon>Nepidae</taxon>
        <taxon>Ranatrinae</taxon>
        <taxon>Ranatra</taxon>
    </lineage>
</organism>
<evidence type="ECO:0000313" key="3">
    <source>
        <dbReference type="Proteomes" id="UP001558652"/>
    </source>
</evidence>
<comment type="caution">
    <text evidence="2">The sequence shown here is derived from an EMBL/GenBank/DDBJ whole genome shotgun (WGS) entry which is preliminary data.</text>
</comment>
<dbReference type="Proteomes" id="UP001558652">
    <property type="component" value="Unassembled WGS sequence"/>
</dbReference>
<keyword evidence="3" id="KW-1185">Reference proteome</keyword>
<reference evidence="2 3" key="1">
    <citation type="submission" date="2024-07" db="EMBL/GenBank/DDBJ databases">
        <title>Chromosome-level genome assembly of the water stick insect Ranatra chinensis (Heteroptera: Nepidae).</title>
        <authorList>
            <person name="Liu X."/>
        </authorList>
    </citation>
    <scope>NUCLEOTIDE SEQUENCE [LARGE SCALE GENOMIC DNA]</scope>
    <source>
        <strain evidence="2">Cailab_2021Rc</strain>
        <tissue evidence="2">Muscle</tissue>
    </source>
</reference>